<protein>
    <submittedName>
        <fullName evidence="8">MATE family efflux transporter</fullName>
    </submittedName>
</protein>
<dbReference type="NCBIfam" id="TIGR00797">
    <property type="entry name" value="matE"/>
    <property type="match status" value="1"/>
</dbReference>
<dbReference type="GO" id="GO:0005886">
    <property type="term" value="C:plasma membrane"/>
    <property type="evidence" value="ECO:0007669"/>
    <property type="project" value="TreeGrafter"/>
</dbReference>
<feature type="transmembrane region" description="Helical" evidence="7">
    <location>
        <begin position="414"/>
        <end position="436"/>
    </location>
</feature>
<evidence type="ECO:0000256" key="6">
    <source>
        <dbReference type="SAM" id="MobiDB-lite"/>
    </source>
</evidence>
<feature type="transmembrane region" description="Helical" evidence="7">
    <location>
        <begin position="507"/>
        <end position="526"/>
    </location>
</feature>
<proteinExistence type="inferred from homology"/>
<feature type="transmembrane region" description="Helical" evidence="7">
    <location>
        <begin position="448"/>
        <end position="470"/>
    </location>
</feature>
<dbReference type="OrthoDB" id="5242355at2"/>
<keyword evidence="9" id="KW-1185">Reference proteome</keyword>
<dbReference type="GO" id="GO:0042910">
    <property type="term" value="F:xenobiotic transmembrane transporter activity"/>
    <property type="evidence" value="ECO:0007669"/>
    <property type="project" value="InterPro"/>
</dbReference>
<feature type="transmembrane region" description="Helical" evidence="7">
    <location>
        <begin position="228"/>
        <end position="254"/>
    </location>
</feature>
<dbReference type="Proteomes" id="UP000467240">
    <property type="component" value="Unassembled WGS sequence"/>
</dbReference>
<evidence type="ECO:0000256" key="4">
    <source>
        <dbReference type="ARBA" id="ARBA00022989"/>
    </source>
</evidence>
<evidence type="ECO:0000256" key="1">
    <source>
        <dbReference type="ARBA" id="ARBA00004141"/>
    </source>
</evidence>
<evidence type="ECO:0000313" key="9">
    <source>
        <dbReference type="Proteomes" id="UP000467240"/>
    </source>
</evidence>
<comment type="similarity">
    <text evidence="2">Belongs to the multi antimicrobial extrusion (MATE) (TC 2.A.66.1) family.</text>
</comment>
<organism evidence="8 9">
    <name type="scientific">Pseudoclavibacter chungangensis</name>
    <dbReference type="NCBI Taxonomy" id="587635"/>
    <lineage>
        <taxon>Bacteria</taxon>
        <taxon>Bacillati</taxon>
        <taxon>Actinomycetota</taxon>
        <taxon>Actinomycetes</taxon>
        <taxon>Micrococcales</taxon>
        <taxon>Microbacteriaceae</taxon>
        <taxon>Pseudoclavibacter</taxon>
    </lineage>
</organism>
<evidence type="ECO:0000256" key="2">
    <source>
        <dbReference type="ARBA" id="ARBA00010199"/>
    </source>
</evidence>
<feature type="compositionally biased region" description="Basic and acidic residues" evidence="6">
    <location>
        <begin position="58"/>
        <end position="72"/>
    </location>
</feature>
<sequence length="547" mass="56053">MPDGAGLAGDAATRSVRRDAEEQHVDGGATGTSAVDGGASGVSATDHERTGVSATDAETGRKRTPDAHRNELGDDGQPDEPARPADADQRTPPPPPLDHRPAAGSREERRSLDRSILALAVPALGALIAEPLFVLTDTALVGHLGPDVLAGLGIASTVLQTVIGLMVFLAYTTTPIVARLLGSGDRRGAIHAGIEGMWLGLGAGVLIAVAGVPLTPLVVSWFTTDPAVAAAAVTYLAVSLAGIPAMLLVIAATGLFRGLQDTRTPLVVAIGGFTANALLNALLIYGLGLGIGGSALGTVLAQWGMAVVLAWIAVRAARRERVSLRPGVRGRGATLRASGWMILRTVTLRAAIVSVVWTCAQLGASETAALQVQFAIYNLVVFALDALAIAGQALVGHGLGAGDTARVRRVLRRLVLWGLGFSALLGVALLAGSPVIGRVFTNDPAVLALVPGGIVALALTMPVAAYTFVLDGVLIGAGDARYLALVGVANLVVLLALLAVIRLVEPSGWVAMLVLWLALAGGFNGSRAVTLWLRQRGTAWMVTGATR</sequence>
<dbReference type="EMBL" id="WBJZ01000018">
    <property type="protein sequence ID" value="KAB1654575.1"/>
    <property type="molecule type" value="Genomic_DNA"/>
</dbReference>
<feature type="compositionally biased region" description="Basic and acidic residues" evidence="6">
    <location>
        <begin position="97"/>
        <end position="109"/>
    </location>
</feature>
<dbReference type="InterPro" id="IPR044644">
    <property type="entry name" value="DinF-like"/>
</dbReference>
<dbReference type="AlphaFoldDB" id="A0A7J5BPA9"/>
<accession>A0A7J5BPA9</accession>
<dbReference type="InterPro" id="IPR002528">
    <property type="entry name" value="MATE_fam"/>
</dbReference>
<feature type="transmembrane region" description="Helical" evidence="7">
    <location>
        <begin position="482"/>
        <end position="501"/>
    </location>
</feature>
<feature type="transmembrane region" description="Helical" evidence="7">
    <location>
        <begin position="116"/>
        <end position="136"/>
    </location>
</feature>
<keyword evidence="4 7" id="KW-1133">Transmembrane helix</keyword>
<dbReference type="CDD" id="cd13136">
    <property type="entry name" value="MATE_DinF_like"/>
    <property type="match status" value="1"/>
</dbReference>
<keyword evidence="5 7" id="KW-0472">Membrane</keyword>
<feature type="transmembrane region" description="Helical" evidence="7">
    <location>
        <begin position="346"/>
        <end position="364"/>
    </location>
</feature>
<feature type="transmembrane region" description="Helical" evidence="7">
    <location>
        <begin position="266"/>
        <end position="288"/>
    </location>
</feature>
<feature type="transmembrane region" description="Helical" evidence="7">
    <location>
        <begin position="376"/>
        <end position="402"/>
    </location>
</feature>
<evidence type="ECO:0000313" key="8">
    <source>
        <dbReference type="EMBL" id="KAB1654575.1"/>
    </source>
</evidence>
<dbReference type="Pfam" id="PF01554">
    <property type="entry name" value="MatE"/>
    <property type="match status" value="2"/>
</dbReference>
<evidence type="ECO:0000256" key="5">
    <source>
        <dbReference type="ARBA" id="ARBA00023136"/>
    </source>
</evidence>
<feature type="transmembrane region" description="Helical" evidence="7">
    <location>
        <begin position="148"/>
        <end position="177"/>
    </location>
</feature>
<gene>
    <name evidence="8" type="ORF">F8O01_13235</name>
</gene>
<keyword evidence="3 7" id="KW-0812">Transmembrane</keyword>
<feature type="transmembrane region" description="Helical" evidence="7">
    <location>
        <begin position="294"/>
        <end position="314"/>
    </location>
</feature>
<evidence type="ECO:0000256" key="3">
    <source>
        <dbReference type="ARBA" id="ARBA00022692"/>
    </source>
</evidence>
<evidence type="ECO:0000256" key="7">
    <source>
        <dbReference type="SAM" id="Phobius"/>
    </source>
</evidence>
<feature type="region of interest" description="Disordered" evidence="6">
    <location>
        <begin position="1"/>
        <end position="109"/>
    </location>
</feature>
<feature type="compositionally biased region" description="Basic and acidic residues" evidence="6">
    <location>
        <begin position="16"/>
        <end position="25"/>
    </location>
</feature>
<comment type="caution">
    <text evidence="8">The sequence shown here is derived from an EMBL/GenBank/DDBJ whole genome shotgun (WGS) entry which is preliminary data.</text>
</comment>
<reference evidence="8 9" key="1">
    <citation type="submission" date="2019-09" db="EMBL/GenBank/DDBJ databases">
        <title>Phylogeny of genus Pseudoclavibacter and closely related genus.</title>
        <authorList>
            <person name="Li Y."/>
        </authorList>
    </citation>
    <scope>NUCLEOTIDE SEQUENCE [LARGE SCALE GENOMIC DNA]</scope>
    <source>
        <strain evidence="8 9">DSM 23821</strain>
    </source>
</reference>
<dbReference type="PANTHER" id="PTHR42893:SF46">
    <property type="entry name" value="PROTEIN DETOXIFICATION 44, CHLOROPLASTIC"/>
    <property type="match status" value="1"/>
</dbReference>
<feature type="compositionally biased region" description="Basic and acidic residues" evidence="6">
    <location>
        <begin position="80"/>
        <end position="89"/>
    </location>
</feature>
<comment type="subcellular location">
    <subcellularLocation>
        <location evidence="1">Membrane</location>
        <topology evidence="1">Multi-pass membrane protein</topology>
    </subcellularLocation>
</comment>
<feature type="transmembrane region" description="Helical" evidence="7">
    <location>
        <begin position="198"/>
        <end position="222"/>
    </location>
</feature>
<dbReference type="PANTHER" id="PTHR42893">
    <property type="entry name" value="PROTEIN DETOXIFICATION 44, CHLOROPLASTIC-RELATED"/>
    <property type="match status" value="1"/>
</dbReference>
<name>A0A7J5BPA9_9MICO</name>
<dbReference type="GO" id="GO:0015297">
    <property type="term" value="F:antiporter activity"/>
    <property type="evidence" value="ECO:0007669"/>
    <property type="project" value="InterPro"/>
</dbReference>